<dbReference type="AlphaFoldDB" id="A0A5B7IVX6"/>
<reference evidence="2 3" key="1">
    <citation type="submission" date="2019-05" db="EMBL/GenBank/DDBJ databases">
        <title>Another draft genome of Portunus trituberculatus and its Hox gene families provides insights of decapod evolution.</title>
        <authorList>
            <person name="Jeong J.-H."/>
            <person name="Song I."/>
            <person name="Kim S."/>
            <person name="Choi T."/>
            <person name="Kim D."/>
            <person name="Ryu S."/>
            <person name="Kim W."/>
        </authorList>
    </citation>
    <scope>NUCLEOTIDE SEQUENCE [LARGE SCALE GENOMIC DNA]</scope>
    <source>
        <tissue evidence="2">Muscle</tissue>
    </source>
</reference>
<gene>
    <name evidence="2" type="ORF">E2C01_081173</name>
</gene>
<dbReference type="EMBL" id="VSRR010071197">
    <property type="protein sequence ID" value="MPC86349.1"/>
    <property type="molecule type" value="Genomic_DNA"/>
</dbReference>
<evidence type="ECO:0000313" key="2">
    <source>
        <dbReference type="EMBL" id="MPC86349.1"/>
    </source>
</evidence>
<sequence length="86" mass="9862">MKLRNVQATAVSKIEYSKHTFRKATSRTRRRPGQAQDHLPELGKLSRRGVVLFRIKSVSALLKPKDYSWKLGLESMERLHSESAAQ</sequence>
<keyword evidence="3" id="KW-1185">Reference proteome</keyword>
<accession>A0A5B7IVX6</accession>
<name>A0A5B7IVX6_PORTR</name>
<feature type="compositionally biased region" description="Basic residues" evidence="1">
    <location>
        <begin position="20"/>
        <end position="32"/>
    </location>
</feature>
<feature type="region of interest" description="Disordered" evidence="1">
    <location>
        <begin position="20"/>
        <end position="41"/>
    </location>
</feature>
<comment type="caution">
    <text evidence="2">The sequence shown here is derived from an EMBL/GenBank/DDBJ whole genome shotgun (WGS) entry which is preliminary data.</text>
</comment>
<protein>
    <submittedName>
        <fullName evidence="2">Uncharacterized protein</fullName>
    </submittedName>
</protein>
<organism evidence="2 3">
    <name type="scientific">Portunus trituberculatus</name>
    <name type="common">Swimming crab</name>
    <name type="synonym">Neptunus trituberculatus</name>
    <dbReference type="NCBI Taxonomy" id="210409"/>
    <lineage>
        <taxon>Eukaryota</taxon>
        <taxon>Metazoa</taxon>
        <taxon>Ecdysozoa</taxon>
        <taxon>Arthropoda</taxon>
        <taxon>Crustacea</taxon>
        <taxon>Multicrustacea</taxon>
        <taxon>Malacostraca</taxon>
        <taxon>Eumalacostraca</taxon>
        <taxon>Eucarida</taxon>
        <taxon>Decapoda</taxon>
        <taxon>Pleocyemata</taxon>
        <taxon>Brachyura</taxon>
        <taxon>Eubrachyura</taxon>
        <taxon>Portunoidea</taxon>
        <taxon>Portunidae</taxon>
        <taxon>Portuninae</taxon>
        <taxon>Portunus</taxon>
    </lineage>
</organism>
<evidence type="ECO:0000256" key="1">
    <source>
        <dbReference type="SAM" id="MobiDB-lite"/>
    </source>
</evidence>
<dbReference type="Proteomes" id="UP000324222">
    <property type="component" value="Unassembled WGS sequence"/>
</dbReference>
<proteinExistence type="predicted"/>
<evidence type="ECO:0000313" key="3">
    <source>
        <dbReference type="Proteomes" id="UP000324222"/>
    </source>
</evidence>